<evidence type="ECO:0000256" key="1">
    <source>
        <dbReference type="ARBA" id="ARBA00022536"/>
    </source>
</evidence>
<evidence type="ECO:0000313" key="3">
    <source>
        <dbReference type="Proteomes" id="UP000005408"/>
    </source>
</evidence>
<evidence type="ECO:0000313" key="2">
    <source>
        <dbReference type="EnsemblMetazoa" id="G8185.1:cds"/>
    </source>
</evidence>
<organism evidence="2 3">
    <name type="scientific">Magallana gigas</name>
    <name type="common">Pacific oyster</name>
    <name type="synonym">Crassostrea gigas</name>
    <dbReference type="NCBI Taxonomy" id="29159"/>
    <lineage>
        <taxon>Eukaryota</taxon>
        <taxon>Metazoa</taxon>
        <taxon>Spiralia</taxon>
        <taxon>Lophotrochozoa</taxon>
        <taxon>Mollusca</taxon>
        <taxon>Bivalvia</taxon>
        <taxon>Autobranchia</taxon>
        <taxon>Pteriomorphia</taxon>
        <taxon>Ostreida</taxon>
        <taxon>Ostreoidea</taxon>
        <taxon>Ostreidae</taxon>
        <taxon>Magallana</taxon>
    </lineage>
</organism>
<dbReference type="Proteomes" id="UP000005408">
    <property type="component" value="Unassembled WGS sequence"/>
</dbReference>
<name>A0A8W8NU50_MAGGI</name>
<keyword evidence="3" id="KW-1185">Reference proteome</keyword>
<protein>
    <submittedName>
        <fullName evidence="2">Uncharacterized protein</fullName>
    </submittedName>
</protein>
<dbReference type="Gene3D" id="2.60.120.260">
    <property type="entry name" value="Galactose-binding domain-like"/>
    <property type="match status" value="1"/>
</dbReference>
<accession>A0A8W8NU50</accession>
<dbReference type="PANTHER" id="PTHR24043">
    <property type="entry name" value="SCAVENGER RECEPTOR CLASS F"/>
    <property type="match status" value="1"/>
</dbReference>
<dbReference type="SUPFAM" id="SSF49785">
    <property type="entry name" value="Galactose-binding domain-like"/>
    <property type="match status" value="1"/>
</dbReference>
<dbReference type="Gene3D" id="2.170.300.10">
    <property type="entry name" value="Tie2 ligand-binding domain superfamily"/>
    <property type="match status" value="1"/>
</dbReference>
<keyword evidence="1" id="KW-0245">EGF-like domain</keyword>
<dbReference type="InterPro" id="IPR008979">
    <property type="entry name" value="Galactose-bd-like_sf"/>
</dbReference>
<reference evidence="2" key="1">
    <citation type="submission" date="2022-08" db="UniProtKB">
        <authorList>
            <consortium name="EnsemblMetazoa"/>
        </authorList>
    </citation>
    <scope>IDENTIFICATION</scope>
    <source>
        <strain evidence="2">05x7-T-G4-1.051#20</strain>
    </source>
</reference>
<dbReference type="AlphaFoldDB" id="A0A8W8NU50"/>
<dbReference type="GO" id="GO:0005044">
    <property type="term" value="F:scavenger receptor activity"/>
    <property type="evidence" value="ECO:0007669"/>
    <property type="project" value="InterPro"/>
</dbReference>
<proteinExistence type="predicted"/>
<dbReference type="InterPro" id="IPR042635">
    <property type="entry name" value="MEGF10/SREC1/2-like"/>
</dbReference>
<dbReference type="EnsemblMetazoa" id="G8185.1">
    <property type="protein sequence ID" value="G8185.1:cds"/>
    <property type="gene ID" value="G8185"/>
</dbReference>
<sequence>MDFKNIVVYLLGLISSNAYDDLSFQKVASQSSSWYDGLYKASYAVDRNTSTWARMLEIGRSSHSKTAWWRVDLGGVYSIYSINILFKNYDGNENRQRGRFAGFSLYVSNTYVSTISDIKGSTLCYKDGPQLPPLNFTTTCAECGRYVIFYNERLDRVTYPTNYEVVNVYSELLEVIVQGCNKAYTYGRNCDAPCPSNCKDNICHIDHGTCYGCKPGWTGLYCTITFRKGWHGVNCSQQCVGHCRDNSTCNHLISRRKTFLKQKSKTDKVKFSCRSGSITEQTVTTVTTGDFSHYQDLSVSKDENTYQTLSQQCL</sequence>